<evidence type="ECO:0000313" key="2">
    <source>
        <dbReference type="Proteomes" id="UP000064189"/>
    </source>
</evidence>
<dbReference type="RefSeq" id="WP_061144604.1">
    <property type="nucleotide sequence ID" value="NZ_LNNH01000059.1"/>
</dbReference>
<reference evidence="1 2" key="1">
    <citation type="submission" date="2015-11" db="EMBL/GenBank/DDBJ databases">
        <title>Genome Sequence of Bacillus simplex strain VanAntwerpen2.</title>
        <authorList>
            <person name="Couger M.B."/>
        </authorList>
    </citation>
    <scope>NUCLEOTIDE SEQUENCE [LARGE SCALE GENOMIC DNA]</scope>
    <source>
        <strain evidence="1 2">VanAntwerpen02</strain>
    </source>
</reference>
<comment type="caution">
    <text evidence="1">The sequence shown here is derived from an EMBL/GenBank/DDBJ whole genome shotgun (WGS) entry which is preliminary data.</text>
</comment>
<evidence type="ECO:0000313" key="1">
    <source>
        <dbReference type="EMBL" id="KWW10901.1"/>
    </source>
</evidence>
<keyword evidence="2" id="KW-1185">Reference proteome</keyword>
<dbReference type="EMBL" id="LNNH01000059">
    <property type="protein sequence ID" value="KWW10901.1"/>
    <property type="molecule type" value="Genomic_DNA"/>
</dbReference>
<protein>
    <submittedName>
        <fullName evidence="1">Uncharacterized protein</fullName>
    </submittedName>
</protein>
<proteinExistence type="predicted"/>
<organism evidence="1 2">
    <name type="scientific">Peribacillus simplex</name>
    <dbReference type="NCBI Taxonomy" id="1478"/>
    <lineage>
        <taxon>Bacteria</taxon>
        <taxon>Bacillati</taxon>
        <taxon>Bacillota</taxon>
        <taxon>Bacilli</taxon>
        <taxon>Bacillales</taxon>
        <taxon>Bacillaceae</taxon>
        <taxon>Peribacillus</taxon>
    </lineage>
</organism>
<name>A0A109MRP1_9BACI</name>
<dbReference type="AlphaFoldDB" id="A0A109MRP1"/>
<dbReference type="Proteomes" id="UP000064189">
    <property type="component" value="Unassembled WGS sequence"/>
</dbReference>
<accession>A0A109MRP1</accession>
<gene>
    <name evidence="1" type="ORF">AS888_10830</name>
</gene>
<sequence length="640" mass="70528">MQSITSGQPAASPVETLGAASLKNGQILFGKVNKVFPNRMAEVQIGDQKMIATLDIPLRTGERYWFQVEQPIEGKLVLRALEFPDVNYANLKGAAAQLTAHFGMNSDPAAAKLAEYFLKNRLPITKETFQSALQWLKAADSPEAGLPIFKTMFIQQFPIVKEVFDALLAQAKGAPFHKQLTSLQQQLQAVGEKTITTVKLMAVLDRLQIAGRSQIQQTGLQQLVTSWLDPDSTAEMKSGAFSLLQKTGFIPKGLTEAFFLNNLMEGAQARTGFPDNPAIDKFHHGLQMLSRAKDGSLGELEKVEIKLQRLMNDIDQVGAKMPAEIQQVQKKNVSSEKISSLSFHMLVDAFTEVASGRTAVGANTALDDLLAYLNGDKQLVAAAKGKAAEMILQSDTQQPEALSLRNNEKLVLAHVMEAEYQAVDFTNGASVAFQLKELTKLLGLQLEHALINQSAANLEENPQDMETLKPLLLKLLNEQLPAGIKELAEQILNRITAQQILSQENGPLQNLLLTLPLNLGHAQTDLTLQWSGRKTKDGNIDPDFCRVLFYLELEGIKETVIDMHVQKRVINVTVINEQVAHMEGAANRYVNLLRGNLEKMDYRLSGVSFVNPKHERIGGKGPKFNPFSETGSYSGVDIRI</sequence>